<keyword evidence="3" id="KW-1185">Reference proteome</keyword>
<protein>
    <submittedName>
        <fullName evidence="2">Uncharacterized protein</fullName>
    </submittedName>
</protein>
<evidence type="ECO:0000256" key="1">
    <source>
        <dbReference type="SAM" id="MobiDB-lite"/>
    </source>
</evidence>
<evidence type="ECO:0000313" key="2">
    <source>
        <dbReference type="EMBL" id="GLC48196.1"/>
    </source>
</evidence>
<dbReference type="EMBL" id="BRXU01000001">
    <property type="protein sequence ID" value="GLC48196.1"/>
    <property type="molecule type" value="Genomic_DNA"/>
</dbReference>
<reference evidence="2 3" key="1">
    <citation type="journal article" date="2023" name="Commun. Biol.">
        <title>Reorganization of the ancestral sex-determining regions during the evolution of trioecy in Pleodorina starrii.</title>
        <authorList>
            <person name="Takahashi K."/>
            <person name="Suzuki S."/>
            <person name="Kawai-Toyooka H."/>
            <person name="Yamamoto K."/>
            <person name="Hamaji T."/>
            <person name="Ootsuki R."/>
            <person name="Yamaguchi H."/>
            <person name="Kawachi M."/>
            <person name="Higashiyama T."/>
            <person name="Nozaki H."/>
        </authorList>
    </citation>
    <scope>NUCLEOTIDE SEQUENCE [LARGE SCALE GENOMIC DNA]</scope>
    <source>
        <strain evidence="2 3">NIES-4479</strain>
    </source>
</reference>
<name>A0A9W6EXN3_9CHLO</name>
<dbReference type="Proteomes" id="UP001165080">
    <property type="component" value="Unassembled WGS sequence"/>
</dbReference>
<organism evidence="2 3">
    <name type="scientific">Pleodorina starrii</name>
    <dbReference type="NCBI Taxonomy" id="330485"/>
    <lineage>
        <taxon>Eukaryota</taxon>
        <taxon>Viridiplantae</taxon>
        <taxon>Chlorophyta</taxon>
        <taxon>core chlorophytes</taxon>
        <taxon>Chlorophyceae</taxon>
        <taxon>CS clade</taxon>
        <taxon>Chlamydomonadales</taxon>
        <taxon>Volvocaceae</taxon>
        <taxon>Pleodorina</taxon>
    </lineage>
</organism>
<accession>A0A9W6EXN3</accession>
<sequence>MERCFLAPAAFHRRVEPYKRLVGVLLRPTCVSIAVSNHYLTLAEPSGAFLLRDGRVPERTLLRLLKPYCSEMTGFVLGSEAYAKYTDLIAAPPAAATLRQVHAVLQSAAPGLPYVWWDRWTPDTPASCRVSPPAPAQLPSSPDGRSQTASDGAGAGDAAAPDIAAGRPGGEATQASRPDAPLRRPGSGSSGGAPCSMGTLFLQHYLDELGALNTFG</sequence>
<evidence type="ECO:0000313" key="3">
    <source>
        <dbReference type="Proteomes" id="UP001165080"/>
    </source>
</evidence>
<feature type="compositionally biased region" description="Low complexity" evidence="1">
    <location>
        <begin position="149"/>
        <end position="166"/>
    </location>
</feature>
<dbReference type="AlphaFoldDB" id="A0A9W6EXN3"/>
<dbReference type="OrthoDB" id="527971at2759"/>
<gene>
    <name evidence="2" type="primary">PLEST007418</name>
    <name evidence="2" type="ORF">PLESTB_000069600</name>
</gene>
<proteinExistence type="predicted"/>
<feature type="region of interest" description="Disordered" evidence="1">
    <location>
        <begin position="126"/>
        <end position="192"/>
    </location>
</feature>
<comment type="caution">
    <text evidence="2">The sequence shown here is derived from an EMBL/GenBank/DDBJ whole genome shotgun (WGS) entry which is preliminary data.</text>
</comment>